<dbReference type="GeneID" id="62158716"/>
<dbReference type="AlphaFoldDB" id="A0A9P6IB78"/>
<gene>
    <name evidence="2" type="ORF">CkaCkLH20_02923</name>
</gene>
<feature type="region of interest" description="Disordered" evidence="1">
    <location>
        <begin position="499"/>
        <end position="635"/>
    </location>
</feature>
<feature type="compositionally biased region" description="Basic and acidic residues" evidence="1">
    <location>
        <begin position="544"/>
        <end position="564"/>
    </location>
</feature>
<dbReference type="Proteomes" id="UP000781932">
    <property type="component" value="Unassembled WGS sequence"/>
</dbReference>
<evidence type="ECO:0000313" key="3">
    <source>
        <dbReference type="Proteomes" id="UP000781932"/>
    </source>
</evidence>
<protein>
    <recommendedName>
        <fullName evidence="4">Myb-like domain-containing protein</fullName>
    </recommendedName>
</protein>
<sequence>MVQTRAKTGAADQPADSGRAARSTRQRGTTENNTGNALPAGARSKRKGKQLAAPTGISDDEEDDEEDGADDDGEDEVKVDTKDAIGARNLEIPRRGAREPVRSISPPPSDIGSQMGTQKATTRFTNPYTRDSSVQASSQPRGPQDQQRSSFGEQYDEEPRTQRGKLDVHPEELAAIREDALEPLWSTTQGLARFLFKPDIENRFQNPLLRIQRDNWANIVDTIFTNHANELFIDLSGVSDSLSDDIQVRGRAVIAASNAACLQNELVKIRLQIADFSFIVEHLNADFPKPFFNYVPGHYHEAITDEMISLAIEIRTQTVISRLRDSDPSEQDPAGVAANLFCNVDPSVDGEEALKHGPYHSICDNVESPLAAQRARDIVELIEGKDAAHAVAALADAYPFGQLSSNLTKWAHDIIERTEDLIREAPPDSSMRRSPSPTDSISSSEPQEFVRKNVHENLNDRNVVKHLMQLSRQRRTSSPPPPQQPPVEDEAVLRGIVSRSTSRAAPEPSTAARNTATPGPSGFTPVNGTKRPPQSQDTDDAFEEDTRSPDPERRAQLDRDRRDMPPPAHRPRKRQRVPSQPEPQPSSSRPPTASSNPTNSSQLASSPPPSSSSRPPASSDPANASSQPPPSTGLNFTQIRQQNRLPPSRGPGAPQRQPWSDMDTSRLIKLVDLHHCKWAVIARRQDPPQHLEEEMDLVLDVKRDQQAIRDKARNVKVDLLKADLNLFRGFDDIFLGKKERLALIARGKNPDRKEADVDEHDIPTNTDYFATD</sequence>
<proteinExistence type="predicted"/>
<dbReference type="OrthoDB" id="5398572at2759"/>
<feature type="compositionally biased region" description="Polar residues" evidence="1">
    <location>
        <begin position="763"/>
        <end position="772"/>
    </location>
</feature>
<feature type="compositionally biased region" description="Basic and acidic residues" evidence="1">
    <location>
        <begin position="157"/>
        <end position="169"/>
    </location>
</feature>
<reference evidence="2" key="1">
    <citation type="submission" date="2020-03" db="EMBL/GenBank/DDBJ databases">
        <authorList>
            <person name="He L."/>
        </authorList>
    </citation>
    <scope>NUCLEOTIDE SEQUENCE</scope>
    <source>
        <strain evidence="2">CkLH20</strain>
    </source>
</reference>
<dbReference type="RefSeq" id="XP_038748841.1">
    <property type="nucleotide sequence ID" value="XM_038885642.1"/>
</dbReference>
<dbReference type="EMBL" id="JAATWM020000007">
    <property type="protein sequence ID" value="KAF9879380.1"/>
    <property type="molecule type" value="Genomic_DNA"/>
</dbReference>
<feature type="compositionally biased region" description="Low complexity" evidence="1">
    <location>
        <begin position="585"/>
        <end position="626"/>
    </location>
</feature>
<reference evidence="2" key="2">
    <citation type="submission" date="2020-11" db="EMBL/GenBank/DDBJ databases">
        <title>Whole genome sequencing of Colletotrichum sp.</title>
        <authorList>
            <person name="Li H."/>
        </authorList>
    </citation>
    <scope>NUCLEOTIDE SEQUENCE</scope>
    <source>
        <strain evidence="2">CkLH20</strain>
    </source>
</reference>
<comment type="caution">
    <text evidence="2">The sequence shown here is derived from an EMBL/GenBank/DDBJ whole genome shotgun (WGS) entry which is preliminary data.</text>
</comment>
<feature type="compositionally biased region" description="Polar residues" evidence="1">
    <location>
        <begin position="511"/>
        <end position="536"/>
    </location>
</feature>
<evidence type="ECO:0000256" key="1">
    <source>
        <dbReference type="SAM" id="MobiDB-lite"/>
    </source>
</evidence>
<feature type="compositionally biased region" description="Acidic residues" evidence="1">
    <location>
        <begin position="58"/>
        <end position="75"/>
    </location>
</feature>
<feature type="compositionally biased region" description="Basic and acidic residues" evidence="1">
    <location>
        <begin position="76"/>
        <end position="101"/>
    </location>
</feature>
<feature type="compositionally biased region" description="Polar residues" evidence="1">
    <location>
        <begin position="26"/>
        <end position="36"/>
    </location>
</feature>
<evidence type="ECO:0000313" key="2">
    <source>
        <dbReference type="EMBL" id="KAF9879380.1"/>
    </source>
</evidence>
<accession>A0A9P6IB78</accession>
<feature type="compositionally biased region" description="Polar residues" evidence="1">
    <location>
        <begin position="111"/>
        <end position="152"/>
    </location>
</feature>
<feature type="region of interest" description="Disordered" evidence="1">
    <location>
        <begin position="1"/>
        <end position="169"/>
    </location>
</feature>
<feature type="region of interest" description="Disordered" evidence="1">
    <location>
        <begin position="422"/>
        <end position="447"/>
    </location>
</feature>
<keyword evidence="3" id="KW-1185">Reference proteome</keyword>
<feature type="compositionally biased region" description="Low complexity" evidence="1">
    <location>
        <begin position="427"/>
        <end position="446"/>
    </location>
</feature>
<organism evidence="2 3">
    <name type="scientific">Colletotrichum karsti</name>
    <dbReference type="NCBI Taxonomy" id="1095194"/>
    <lineage>
        <taxon>Eukaryota</taxon>
        <taxon>Fungi</taxon>
        <taxon>Dikarya</taxon>
        <taxon>Ascomycota</taxon>
        <taxon>Pezizomycotina</taxon>
        <taxon>Sordariomycetes</taxon>
        <taxon>Hypocreomycetidae</taxon>
        <taxon>Glomerellales</taxon>
        <taxon>Glomerellaceae</taxon>
        <taxon>Colletotrichum</taxon>
        <taxon>Colletotrichum boninense species complex</taxon>
    </lineage>
</organism>
<evidence type="ECO:0008006" key="4">
    <source>
        <dbReference type="Google" id="ProtNLM"/>
    </source>
</evidence>
<name>A0A9P6IB78_9PEZI</name>
<feature type="region of interest" description="Disordered" evidence="1">
    <location>
        <begin position="747"/>
        <end position="772"/>
    </location>
</feature>